<proteinExistence type="predicted"/>
<accession>K2MY71</accession>
<sequence>MTGIDHAHTEAVQEAARWLAMLPDHEKPHPVVPALRARFGLSPKEACEAITQACLIRGRAL</sequence>
<name>K2MY71_9HYPH</name>
<evidence type="ECO:0000313" key="1">
    <source>
        <dbReference type="EMBL" id="EKF40163.1"/>
    </source>
</evidence>
<gene>
    <name evidence="1" type="ORF">NA8A_22381</name>
</gene>
<comment type="caution">
    <text evidence="1">The sequence shown here is derived from an EMBL/GenBank/DDBJ whole genome shotgun (WGS) entry which is preliminary data.</text>
</comment>
<dbReference type="AlphaFoldDB" id="K2MY71"/>
<reference evidence="1 2" key="1">
    <citation type="journal article" date="2012" name="J. Bacteriol.">
        <title>Genome Sequence of Nitratireductor indicus Type Strain C115.</title>
        <authorList>
            <person name="Lai Q."/>
            <person name="Li G."/>
            <person name="Yu Z."/>
            <person name="Shao Z."/>
        </authorList>
    </citation>
    <scope>NUCLEOTIDE SEQUENCE [LARGE SCALE GENOMIC DNA]</scope>
    <source>
        <strain evidence="1 2">C115</strain>
    </source>
</reference>
<organism evidence="1 2">
    <name type="scientific">Nitratireductor indicus C115</name>
    <dbReference type="NCBI Taxonomy" id="1231190"/>
    <lineage>
        <taxon>Bacteria</taxon>
        <taxon>Pseudomonadati</taxon>
        <taxon>Pseudomonadota</taxon>
        <taxon>Alphaproteobacteria</taxon>
        <taxon>Hyphomicrobiales</taxon>
        <taxon>Phyllobacteriaceae</taxon>
        <taxon>Nitratireductor</taxon>
    </lineage>
</organism>
<evidence type="ECO:0000313" key="2">
    <source>
        <dbReference type="Proteomes" id="UP000007374"/>
    </source>
</evidence>
<dbReference type="RefSeq" id="WP_009452706.1">
    <property type="nucleotide sequence ID" value="NZ_AMSI01000023.1"/>
</dbReference>
<dbReference type="OrthoDB" id="8382332at2"/>
<dbReference type="EMBL" id="AMSI01000023">
    <property type="protein sequence ID" value="EKF40163.1"/>
    <property type="molecule type" value="Genomic_DNA"/>
</dbReference>
<dbReference type="STRING" id="721133.SAMN05216176_11791"/>
<dbReference type="PATRIC" id="fig|1231190.3.peg.4621"/>
<protein>
    <submittedName>
        <fullName evidence="1">Uncharacterized protein</fullName>
    </submittedName>
</protein>
<keyword evidence="2" id="KW-1185">Reference proteome</keyword>
<dbReference type="Proteomes" id="UP000007374">
    <property type="component" value="Unassembled WGS sequence"/>
</dbReference>